<evidence type="ECO:0000256" key="6">
    <source>
        <dbReference type="SAM" id="Phobius"/>
    </source>
</evidence>
<proteinExistence type="predicted"/>
<organism evidence="7 8">
    <name type="scientific">Svornostia abyssi</name>
    <dbReference type="NCBI Taxonomy" id="2898438"/>
    <lineage>
        <taxon>Bacteria</taxon>
        <taxon>Bacillati</taxon>
        <taxon>Actinomycetota</taxon>
        <taxon>Thermoleophilia</taxon>
        <taxon>Solirubrobacterales</taxon>
        <taxon>Baekduiaceae</taxon>
        <taxon>Svornostia</taxon>
    </lineage>
</organism>
<accession>A0ABY5PDR9</accession>
<evidence type="ECO:0000313" key="8">
    <source>
        <dbReference type="Proteomes" id="UP001058860"/>
    </source>
</evidence>
<keyword evidence="8" id="KW-1185">Reference proteome</keyword>
<keyword evidence="5 6" id="KW-0472">Membrane</keyword>
<protein>
    <submittedName>
        <fullName evidence="7">Oligosaccharide flippase family protein</fullName>
    </submittedName>
</protein>
<keyword evidence="2" id="KW-1003">Cell membrane</keyword>
<dbReference type="InterPro" id="IPR002797">
    <property type="entry name" value="Polysacc_synth"/>
</dbReference>
<feature type="transmembrane region" description="Helical" evidence="6">
    <location>
        <begin position="394"/>
        <end position="414"/>
    </location>
</feature>
<name>A0ABY5PDR9_9ACTN</name>
<sequence>MRLHPSRWRGRDSPQVAGLAVASLTANALAIVFTVVFARVLGEEDYGSLAALTSWLLILGVPGSALQVAAARDVAAGRYGEGPRLAAVTRRWLRPVILASVALTLLSVAGREQLADITGVDEAWAAALVLPGACAWFALCLLRGVLQGDGAVPAVGWSIAGEAAGRVVCGLLLLLIGGGVVGAFAGTPLSFTIAAVVLAVILRRRVGVAPEHAPAPETAGLHRLAAGAWAAIIALTLLMALQSLDVIIAKHQLPDDEAGSYTAAAVAAKVLIWVAIGLAVYVVPEASRRASRGDAPFGALAQALGAIALLAVPVLCIFLVAPDLLLRLGFGPDFEDAAPALLPLGTAMTLLACCYLAGQYLLALRHWMFLGVLIAAMLAELGGLLAYGDDFRSIALVVLAVQSAGALAMLLLAARAAPRGVIAEVPV</sequence>
<feature type="transmembrane region" description="Helical" evidence="6">
    <location>
        <begin position="92"/>
        <end position="111"/>
    </location>
</feature>
<dbReference type="Pfam" id="PF01943">
    <property type="entry name" value="Polysacc_synt"/>
    <property type="match status" value="1"/>
</dbReference>
<feature type="transmembrane region" description="Helical" evidence="6">
    <location>
        <begin position="223"/>
        <end position="241"/>
    </location>
</feature>
<dbReference type="RefSeq" id="WP_353863291.1">
    <property type="nucleotide sequence ID" value="NZ_CP088295.1"/>
</dbReference>
<evidence type="ECO:0000256" key="4">
    <source>
        <dbReference type="ARBA" id="ARBA00022989"/>
    </source>
</evidence>
<dbReference type="EMBL" id="CP088295">
    <property type="protein sequence ID" value="UUY02768.1"/>
    <property type="molecule type" value="Genomic_DNA"/>
</dbReference>
<evidence type="ECO:0000256" key="5">
    <source>
        <dbReference type="ARBA" id="ARBA00023136"/>
    </source>
</evidence>
<reference evidence="8" key="1">
    <citation type="submission" date="2021-11" db="EMBL/GenBank/DDBJ databases">
        <title>Cultivation dependent microbiological survey of springs from the worlds oldest radium mine currently devoted to the extraction of radon-saturated water.</title>
        <authorList>
            <person name="Kapinusova G."/>
            <person name="Smrhova T."/>
            <person name="Strejcek M."/>
            <person name="Suman J."/>
            <person name="Jani K."/>
            <person name="Pajer P."/>
            <person name="Uhlik O."/>
        </authorList>
    </citation>
    <scope>NUCLEOTIDE SEQUENCE [LARGE SCALE GENOMIC DNA]</scope>
    <source>
        <strain evidence="8">J379</strain>
    </source>
</reference>
<dbReference type="Proteomes" id="UP001058860">
    <property type="component" value="Chromosome"/>
</dbReference>
<feature type="transmembrane region" description="Helical" evidence="6">
    <location>
        <begin position="16"/>
        <end position="37"/>
    </location>
</feature>
<feature type="transmembrane region" description="Helical" evidence="6">
    <location>
        <begin position="295"/>
        <end position="320"/>
    </location>
</feature>
<dbReference type="InterPro" id="IPR050833">
    <property type="entry name" value="Poly_Biosynth_Transport"/>
</dbReference>
<dbReference type="PANTHER" id="PTHR30250">
    <property type="entry name" value="PST FAMILY PREDICTED COLANIC ACID TRANSPORTER"/>
    <property type="match status" value="1"/>
</dbReference>
<keyword evidence="3 6" id="KW-0812">Transmembrane</keyword>
<feature type="transmembrane region" description="Helical" evidence="6">
    <location>
        <begin position="340"/>
        <end position="362"/>
    </location>
</feature>
<feature type="transmembrane region" description="Helical" evidence="6">
    <location>
        <begin position="182"/>
        <end position="202"/>
    </location>
</feature>
<dbReference type="PANTHER" id="PTHR30250:SF11">
    <property type="entry name" value="O-ANTIGEN TRANSPORTER-RELATED"/>
    <property type="match status" value="1"/>
</dbReference>
<keyword evidence="4 6" id="KW-1133">Transmembrane helix</keyword>
<feature type="transmembrane region" description="Helical" evidence="6">
    <location>
        <begin position="49"/>
        <end position="71"/>
    </location>
</feature>
<evidence type="ECO:0000313" key="7">
    <source>
        <dbReference type="EMBL" id="UUY02768.1"/>
    </source>
</evidence>
<feature type="transmembrane region" description="Helical" evidence="6">
    <location>
        <begin position="154"/>
        <end position="176"/>
    </location>
</feature>
<comment type="subcellular location">
    <subcellularLocation>
        <location evidence="1">Cell membrane</location>
        <topology evidence="1">Multi-pass membrane protein</topology>
    </subcellularLocation>
</comment>
<evidence type="ECO:0000256" key="1">
    <source>
        <dbReference type="ARBA" id="ARBA00004651"/>
    </source>
</evidence>
<evidence type="ECO:0000256" key="2">
    <source>
        <dbReference type="ARBA" id="ARBA00022475"/>
    </source>
</evidence>
<feature type="transmembrane region" description="Helical" evidence="6">
    <location>
        <begin position="261"/>
        <end position="283"/>
    </location>
</feature>
<gene>
    <name evidence="7" type="ORF">LRS13_19075</name>
</gene>
<evidence type="ECO:0000256" key="3">
    <source>
        <dbReference type="ARBA" id="ARBA00022692"/>
    </source>
</evidence>
<feature type="transmembrane region" description="Helical" evidence="6">
    <location>
        <begin position="369"/>
        <end position="388"/>
    </location>
</feature>
<feature type="transmembrane region" description="Helical" evidence="6">
    <location>
        <begin position="123"/>
        <end position="142"/>
    </location>
</feature>